<dbReference type="InterPro" id="IPR004704">
    <property type="entry name" value="PTS_IID_man"/>
</dbReference>
<evidence type="ECO:0000256" key="1">
    <source>
        <dbReference type="SAM" id="Phobius"/>
    </source>
</evidence>
<comment type="caution">
    <text evidence="2">The sequence shown here is derived from an EMBL/GenBank/DDBJ whole genome shotgun (WGS) entry which is preliminary data.</text>
</comment>
<evidence type="ECO:0000313" key="3">
    <source>
        <dbReference type="Proteomes" id="UP000234239"/>
    </source>
</evidence>
<dbReference type="GO" id="GO:0005886">
    <property type="term" value="C:plasma membrane"/>
    <property type="evidence" value="ECO:0007669"/>
    <property type="project" value="TreeGrafter"/>
</dbReference>
<dbReference type="AlphaFoldDB" id="A0A2I1MQI2"/>
<dbReference type="PANTHER" id="PTHR32502:SF23">
    <property type="entry name" value="TRANSPORT PROTEIN, PTS SYSTEM"/>
    <property type="match status" value="1"/>
</dbReference>
<dbReference type="OrthoDB" id="9795582at2"/>
<dbReference type="PROSITE" id="PS51108">
    <property type="entry name" value="PTS_EIID"/>
    <property type="match status" value="1"/>
</dbReference>
<keyword evidence="1" id="KW-1133">Transmembrane helix</keyword>
<dbReference type="Proteomes" id="UP000234239">
    <property type="component" value="Unassembled WGS sequence"/>
</dbReference>
<protein>
    <submittedName>
        <fullName evidence="2">PTS mannose transporter subunit IID</fullName>
    </submittedName>
</protein>
<accession>A0A2I1MQI2</accession>
<dbReference type="InterPro" id="IPR050303">
    <property type="entry name" value="GatZ_KbaZ_carbometab"/>
</dbReference>
<organism evidence="2 3">
    <name type="scientific">Aerococcus sanguinicola</name>
    <dbReference type="NCBI Taxonomy" id="119206"/>
    <lineage>
        <taxon>Bacteria</taxon>
        <taxon>Bacillati</taxon>
        <taxon>Bacillota</taxon>
        <taxon>Bacilli</taxon>
        <taxon>Lactobacillales</taxon>
        <taxon>Aerococcaceae</taxon>
        <taxon>Aerococcus</taxon>
    </lineage>
</organism>
<feature type="transmembrane region" description="Helical" evidence="1">
    <location>
        <begin position="184"/>
        <end position="208"/>
    </location>
</feature>
<evidence type="ECO:0000313" key="2">
    <source>
        <dbReference type="EMBL" id="PKZ22292.1"/>
    </source>
</evidence>
<sequence length="275" mass="30366">MKMKNSNILTKKDMMRVFWRSFTIEWSWNYERQMNLGYTYSLLPVLQKIYPQKDKFSQAIKRHMEFFNITPWISTFPMGITIAMEETNARDDQFDPSTINNIKIALMGPLSGIGDSLFWGTLRVIATGIGTSLAMKGNVLGPILFLLIFNIPAIAVRYYGLFLGYNLGADFIGNVQKSGLMERLTYGASVIGLAVVGAMTATMVTVNMPFTIGSGDDALTISGLADSVIPGILPLAFTGFIYYLVKKGVKSYWILLLIAVIGIFGAYTGILGLGE</sequence>
<feature type="transmembrane region" description="Helical" evidence="1">
    <location>
        <begin position="228"/>
        <end position="245"/>
    </location>
</feature>
<keyword evidence="1" id="KW-0812">Transmembrane</keyword>
<feature type="transmembrane region" description="Helical" evidence="1">
    <location>
        <begin position="141"/>
        <end position="163"/>
    </location>
</feature>
<name>A0A2I1MQI2_9LACT</name>
<proteinExistence type="predicted"/>
<dbReference type="EMBL" id="PKGY01000002">
    <property type="protein sequence ID" value="PKZ22292.1"/>
    <property type="molecule type" value="Genomic_DNA"/>
</dbReference>
<dbReference type="Pfam" id="PF03613">
    <property type="entry name" value="EIID-AGA"/>
    <property type="match status" value="1"/>
</dbReference>
<dbReference type="GO" id="GO:0009401">
    <property type="term" value="P:phosphoenolpyruvate-dependent sugar phosphotransferase system"/>
    <property type="evidence" value="ECO:0007669"/>
    <property type="project" value="InterPro"/>
</dbReference>
<reference evidence="2 3" key="1">
    <citation type="submission" date="2017-12" db="EMBL/GenBank/DDBJ databases">
        <title>Phylogenetic diversity of female urinary microbiome.</title>
        <authorList>
            <person name="Thomas-White K."/>
            <person name="Wolfe A.J."/>
        </authorList>
    </citation>
    <scope>NUCLEOTIDE SEQUENCE [LARGE SCALE GENOMIC DNA]</scope>
    <source>
        <strain evidence="2 3">UMB0139</strain>
    </source>
</reference>
<keyword evidence="1" id="KW-0472">Membrane</keyword>
<feature type="transmembrane region" description="Helical" evidence="1">
    <location>
        <begin position="252"/>
        <end position="273"/>
    </location>
</feature>
<dbReference type="PANTHER" id="PTHR32502">
    <property type="entry name" value="N-ACETYLGALACTOSAMINE PERMEASE II COMPONENT-RELATED"/>
    <property type="match status" value="1"/>
</dbReference>
<gene>
    <name evidence="2" type="ORF">CYJ28_04045</name>
</gene>